<evidence type="ECO:0000256" key="5">
    <source>
        <dbReference type="PIRSR" id="PIRSR601211-2"/>
    </source>
</evidence>
<keyword evidence="8" id="KW-0443">Lipid metabolism</keyword>
<evidence type="ECO:0000313" key="11">
    <source>
        <dbReference type="EMBL" id="KAK1877357.1"/>
    </source>
</evidence>
<dbReference type="InterPro" id="IPR033113">
    <property type="entry name" value="PLA2_histidine"/>
</dbReference>
<feature type="domain" description="Phospholipase A2-like central" evidence="10">
    <location>
        <begin position="199"/>
        <end position="314"/>
    </location>
</feature>
<evidence type="ECO:0000256" key="1">
    <source>
        <dbReference type="ARBA" id="ARBA00004613"/>
    </source>
</evidence>
<dbReference type="GO" id="GO:0047498">
    <property type="term" value="F:calcium-dependent phospholipase A2 activity"/>
    <property type="evidence" value="ECO:0007669"/>
    <property type="project" value="TreeGrafter"/>
</dbReference>
<dbReference type="InterPro" id="IPR001211">
    <property type="entry name" value="PLA2"/>
</dbReference>
<keyword evidence="12" id="KW-1185">Reference proteome</keyword>
<dbReference type="PANTHER" id="PTHR11716">
    <property type="entry name" value="PHOSPHOLIPASE A2 FAMILY MEMBER"/>
    <property type="match status" value="1"/>
</dbReference>
<feature type="coiled-coil region" evidence="9">
    <location>
        <begin position="260"/>
        <end position="287"/>
    </location>
</feature>
<evidence type="ECO:0000256" key="7">
    <source>
        <dbReference type="RuleBase" id="RU003654"/>
    </source>
</evidence>
<dbReference type="PROSITE" id="PS00119">
    <property type="entry name" value="PA2_ASP"/>
    <property type="match status" value="1"/>
</dbReference>
<feature type="binding site" evidence="5">
    <location>
        <position position="228"/>
    </location>
    <ligand>
        <name>Ca(2+)</name>
        <dbReference type="ChEBI" id="CHEBI:29108"/>
    </ligand>
</feature>
<dbReference type="GO" id="GO:0016042">
    <property type="term" value="P:lipid catabolic process"/>
    <property type="evidence" value="ECO:0007669"/>
    <property type="project" value="InterPro"/>
</dbReference>
<dbReference type="AlphaFoldDB" id="A0AAD9ETU7"/>
<name>A0AAD9ETU7_DISEL</name>
<evidence type="ECO:0000256" key="9">
    <source>
        <dbReference type="SAM" id="Coils"/>
    </source>
</evidence>
<feature type="active site" evidence="4">
    <location>
        <position position="244"/>
    </location>
</feature>
<dbReference type="GO" id="GO:0005509">
    <property type="term" value="F:calcium ion binding"/>
    <property type="evidence" value="ECO:0007669"/>
    <property type="project" value="InterPro"/>
</dbReference>
<evidence type="ECO:0000256" key="4">
    <source>
        <dbReference type="PIRSR" id="PIRSR601211-1"/>
    </source>
</evidence>
<evidence type="ECO:0000256" key="6">
    <source>
        <dbReference type="PIRSR" id="PIRSR601211-3"/>
    </source>
</evidence>
<dbReference type="SMART" id="SM00085">
    <property type="entry name" value="PA2c"/>
    <property type="match status" value="1"/>
</dbReference>
<dbReference type="InterPro" id="IPR033112">
    <property type="entry name" value="PLA2_Asp_AS"/>
</dbReference>
<feature type="disulfide bond" evidence="6">
    <location>
        <begin position="246"/>
        <end position="320"/>
    </location>
</feature>
<evidence type="ECO:0000259" key="10">
    <source>
        <dbReference type="SMART" id="SM00085"/>
    </source>
</evidence>
<keyword evidence="3 6" id="KW-1015">Disulfide bond</keyword>
<comment type="cofactor">
    <cofactor evidence="5">
        <name>Ca(2+)</name>
        <dbReference type="ChEBI" id="CHEBI:29108"/>
    </cofactor>
    <text evidence="5">Binds 1 Ca(2+) ion per subunit.</text>
</comment>
<comment type="subcellular location">
    <subcellularLocation>
        <location evidence="1 8">Secreted</location>
    </subcellularLocation>
</comment>
<dbReference type="EC" id="3.1.1.4" evidence="8"/>
<dbReference type="Gene3D" id="1.20.90.10">
    <property type="entry name" value="Phospholipase A2 domain"/>
    <property type="match status" value="1"/>
</dbReference>
<dbReference type="FunFam" id="1.20.90.10:FF:000001">
    <property type="entry name" value="Basic phospholipase A2 homolog"/>
    <property type="match status" value="1"/>
</dbReference>
<dbReference type="InterPro" id="IPR016090">
    <property type="entry name" value="PLA2-like_dom"/>
</dbReference>
<sequence>MEEPEANSSGTQLDGDELLSDQQTNKINNLAFSWDLPAIKPANRRWLFQQLMQHAVIGRRTKQIKQIRKGLKDTKVWTLLKEKPETARIVFPRQANAFPTAQVNTVPTIHSTLSIPTRTADKVLEEFASGSSMLTPASTLQVAQQEAYRLTNTGLALANALGVEFSLMHAMTAFCRILLLLSVAVAPAVTRSSQRTKRGLLELAGAIKCSTGRSALAYMMYGCYCGLGGQGWPRDKADWCCHRHDCCYGDAELLGCRTKTDQYQWKCEDKEAECDDLEDKCEKMLCKCDRNAAKCLRKAPFNRKYALWPDFLCGHNHPMCSIY</sequence>
<organism evidence="11 12">
    <name type="scientific">Dissostichus eleginoides</name>
    <name type="common">Patagonian toothfish</name>
    <name type="synonym">Dissostichus amissus</name>
    <dbReference type="NCBI Taxonomy" id="100907"/>
    <lineage>
        <taxon>Eukaryota</taxon>
        <taxon>Metazoa</taxon>
        <taxon>Chordata</taxon>
        <taxon>Craniata</taxon>
        <taxon>Vertebrata</taxon>
        <taxon>Euteleostomi</taxon>
        <taxon>Actinopterygii</taxon>
        <taxon>Neopterygii</taxon>
        <taxon>Teleostei</taxon>
        <taxon>Neoteleostei</taxon>
        <taxon>Acanthomorphata</taxon>
        <taxon>Eupercaria</taxon>
        <taxon>Perciformes</taxon>
        <taxon>Notothenioidei</taxon>
        <taxon>Nototheniidae</taxon>
        <taxon>Dissostichus</taxon>
    </lineage>
</organism>
<protein>
    <recommendedName>
        <fullName evidence="8">Phospholipase A2</fullName>
        <ecNumber evidence="8">3.1.1.4</ecNumber>
    </recommendedName>
</protein>
<dbReference type="InterPro" id="IPR036444">
    <property type="entry name" value="PLipase_A2_dom_sf"/>
</dbReference>
<keyword evidence="9" id="KW-0175">Coiled coil</keyword>
<accession>A0AAD9ETU7</accession>
<feature type="active site" evidence="4">
    <location>
        <position position="289"/>
    </location>
</feature>
<feature type="binding site" evidence="5">
    <location>
        <position position="245"/>
    </location>
    <ligand>
        <name>Ca(2+)</name>
        <dbReference type="ChEBI" id="CHEBI:29108"/>
    </ligand>
</feature>
<comment type="catalytic activity">
    <reaction evidence="8">
        <text>a 1,2-diacyl-sn-glycero-3-phosphocholine + H2O = a 1-acyl-sn-glycero-3-phosphocholine + a fatty acid + H(+)</text>
        <dbReference type="Rhea" id="RHEA:15801"/>
        <dbReference type="ChEBI" id="CHEBI:15377"/>
        <dbReference type="ChEBI" id="CHEBI:15378"/>
        <dbReference type="ChEBI" id="CHEBI:28868"/>
        <dbReference type="ChEBI" id="CHEBI:57643"/>
        <dbReference type="ChEBI" id="CHEBI:58168"/>
        <dbReference type="EC" id="3.1.1.4"/>
    </reaction>
</comment>
<evidence type="ECO:0000256" key="8">
    <source>
        <dbReference type="RuleBase" id="RU361236"/>
    </source>
</evidence>
<evidence type="ECO:0000313" key="12">
    <source>
        <dbReference type="Proteomes" id="UP001228049"/>
    </source>
</evidence>
<dbReference type="PANTHER" id="PTHR11716:SF4">
    <property type="entry name" value="GROUP 10 SECRETORY PHOSPHOLIPASE A2"/>
    <property type="match status" value="1"/>
</dbReference>
<feature type="disulfide bond" evidence="6">
    <location>
        <begin position="225"/>
        <end position="241"/>
    </location>
</feature>
<feature type="disulfide bond" evidence="6">
    <location>
        <begin position="274"/>
        <end position="286"/>
    </location>
</feature>
<dbReference type="Proteomes" id="UP001228049">
    <property type="component" value="Unassembled WGS sequence"/>
</dbReference>
<keyword evidence="2 8" id="KW-0964">Secreted</keyword>
<keyword evidence="5" id="KW-0479">Metal-binding</keyword>
<dbReference type="GO" id="GO:0050482">
    <property type="term" value="P:arachidonate secretion"/>
    <property type="evidence" value="ECO:0007669"/>
    <property type="project" value="InterPro"/>
</dbReference>
<comment type="similarity">
    <text evidence="7">Belongs to the phospholipase A2 family.</text>
</comment>
<evidence type="ECO:0000256" key="3">
    <source>
        <dbReference type="ARBA" id="ARBA00023157"/>
    </source>
</evidence>
<evidence type="ECO:0000256" key="2">
    <source>
        <dbReference type="ARBA" id="ARBA00022525"/>
    </source>
</evidence>
<feature type="disulfide bond" evidence="6">
    <location>
        <begin position="240"/>
        <end position="295"/>
    </location>
</feature>
<dbReference type="PROSITE" id="PS00118">
    <property type="entry name" value="PA2_HIS"/>
    <property type="match status" value="1"/>
</dbReference>
<dbReference type="CDD" id="cd00125">
    <property type="entry name" value="PLA2c"/>
    <property type="match status" value="1"/>
</dbReference>
<keyword evidence="8" id="KW-0378">Hydrolase</keyword>
<feature type="binding site" evidence="5">
    <location>
        <position position="226"/>
    </location>
    <ligand>
        <name>Ca(2+)</name>
        <dbReference type="ChEBI" id="CHEBI:29108"/>
    </ligand>
</feature>
<dbReference type="EMBL" id="JASDAP010000027">
    <property type="protein sequence ID" value="KAK1877357.1"/>
    <property type="molecule type" value="Genomic_DNA"/>
</dbReference>
<dbReference type="PRINTS" id="PR00389">
    <property type="entry name" value="PHPHLIPASEA2"/>
</dbReference>
<reference evidence="11" key="1">
    <citation type="submission" date="2023-04" db="EMBL/GenBank/DDBJ databases">
        <title>Chromosome-level genome of Chaenocephalus aceratus.</title>
        <authorList>
            <person name="Park H."/>
        </authorList>
    </citation>
    <scope>NUCLEOTIDE SEQUENCE</scope>
    <source>
        <strain evidence="11">DE</strain>
        <tissue evidence="11">Muscle</tissue>
    </source>
</reference>
<dbReference type="GO" id="GO:0005576">
    <property type="term" value="C:extracellular region"/>
    <property type="evidence" value="ECO:0007669"/>
    <property type="project" value="UniProtKB-SubCell"/>
</dbReference>
<feature type="disulfide bond" evidence="6">
    <location>
        <begin position="256"/>
        <end position="281"/>
    </location>
</feature>
<feature type="disulfide bond" evidence="6">
    <location>
        <begin position="223"/>
        <end position="313"/>
    </location>
</feature>
<keyword evidence="5 8" id="KW-0106">Calcium</keyword>
<feature type="disulfide bond" evidence="6">
    <location>
        <begin position="247"/>
        <end position="288"/>
    </location>
</feature>
<comment type="caution">
    <text evidence="11">The sequence shown here is derived from an EMBL/GenBank/DDBJ whole genome shotgun (WGS) entry which is preliminary data.</text>
</comment>
<dbReference type="GO" id="GO:0006644">
    <property type="term" value="P:phospholipid metabolic process"/>
    <property type="evidence" value="ECO:0007669"/>
    <property type="project" value="InterPro"/>
</dbReference>
<dbReference type="GO" id="GO:0005543">
    <property type="term" value="F:phospholipid binding"/>
    <property type="evidence" value="ECO:0007669"/>
    <property type="project" value="TreeGrafter"/>
</dbReference>
<dbReference type="SUPFAM" id="SSF48619">
    <property type="entry name" value="Phospholipase A2, PLA2"/>
    <property type="match status" value="1"/>
</dbReference>
<proteinExistence type="inferred from homology"/>
<dbReference type="Pfam" id="PF00068">
    <property type="entry name" value="Phospholip_A2_1"/>
    <property type="match status" value="1"/>
</dbReference>
<gene>
    <name evidence="11" type="ORF">KUDE01_002668</name>
</gene>
<feature type="binding site" evidence="5">
    <location>
        <position position="224"/>
    </location>
    <ligand>
        <name>Ca(2+)</name>
        <dbReference type="ChEBI" id="CHEBI:29108"/>
    </ligand>
</feature>